<organism evidence="2 3">
    <name type="scientific">Aspergillus heteromorphus CBS 117.55</name>
    <dbReference type="NCBI Taxonomy" id="1448321"/>
    <lineage>
        <taxon>Eukaryota</taxon>
        <taxon>Fungi</taxon>
        <taxon>Dikarya</taxon>
        <taxon>Ascomycota</taxon>
        <taxon>Pezizomycotina</taxon>
        <taxon>Eurotiomycetes</taxon>
        <taxon>Eurotiomycetidae</taxon>
        <taxon>Eurotiales</taxon>
        <taxon>Aspergillaceae</taxon>
        <taxon>Aspergillus</taxon>
        <taxon>Aspergillus subgen. Circumdati</taxon>
    </lineage>
</organism>
<proteinExistence type="predicted"/>
<sequence>MGWMMRKALGLATVTLSIHSFPDAAEPSVLHIDIDQTVTGGIKGTTERRLSDGKKREHQDHIFGNVRGCSKLFRGSKGEDADGKVRPYLKFDSETEDPLVFRFLRGEVLADGKECEGFLVEELGEEYGEGEGLWLQSFVENLDVGWTAEQIWGFEIIDGKRYYTRRVAVVKDGSYKLARFVYSYIRPRA</sequence>
<evidence type="ECO:0000256" key="1">
    <source>
        <dbReference type="SAM" id="SignalP"/>
    </source>
</evidence>
<dbReference type="OrthoDB" id="425354at2759"/>
<protein>
    <submittedName>
        <fullName evidence="2">Uncharacterized protein</fullName>
    </submittedName>
</protein>
<gene>
    <name evidence="2" type="ORF">BO70DRAFT_362650</name>
</gene>
<reference evidence="2 3" key="1">
    <citation type="submission" date="2016-12" db="EMBL/GenBank/DDBJ databases">
        <title>The genomes of Aspergillus section Nigri reveals drivers in fungal speciation.</title>
        <authorList>
            <consortium name="DOE Joint Genome Institute"/>
            <person name="Vesth T.C."/>
            <person name="Nybo J."/>
            <person name="Theobald S."/>
            <person name="Brandl J."/>
            <person name="Frisvad J.C."/>
            <person name="Nielsen K.F."/>
            <person name="Lyhne E.K."/>
            <person name="Kogle M.E."/>
            <person name="Kuo A."/>
            <person name="Riley R."/>
            <person name="Clum A."/>
            <person name="Nolan M."/>
            <person name="Lipzen A."/>
            <person name="Salamov A."/>
            <person name="Henrissat B."/>
            <person name="Wiebenga A."/>
            <person name="De Vries R.P."/>
            <person name="Grigoriev I.V."/>
            <person name="Mortensen U.H."/>
            <person name="Andersen M.R."/>
            <person name="Baker S.E."/>
        </authorList>
    </citation>
    <scope>NUCLEOTIDE SEQUENCE [LARGE SCALE GENOMIC DNA]</scope>
    <source>
        <strain evidence="2 3">CBS 117.55</strain>
    </source>
</reference>
<comment type="caution">
    <text evidence="2">The sequence shown here is derived from an EMBL/GenBank/DDBJ whole genome shotgun (WGS) entry which is preliminary data.</text>
</comment>
<dbReference type="RefSeq" id="XP_025398997.1">
    <property type="nucleotide sequence ID" value="XM_025543366.1"/>
</dbReference>
<dbReference type="Proteomes" id="UP000247233">
    <property type="component" value="Unassembled WGS sequence"/>
</dbReference>
<dbReference type="PANTHER" id="PTHR38115">
    <property type="entry name" value="LIPOCALIN-LIKE DOMAIN-CONTAINING PROTEIN"/>
    <property type="match status" value="1"/>
</dbReference>
<feature type="non-terminal residue" evidence="2">
    <location>
        <position position="189"/>
    </location>
</feature>
<dbReference type="PANTHER" id="PTHR38115:SF1">
    <property type="entry name" value="LIPOCALIN-LIKE DOMAIN-CONTAINING PROTEIN"/>
    <property type="match status" value="1"/>
</dbReference>
<feature type="signal peptide" evidence="1">
    <location>
        <begin position="1"/>
        <end position="20"/>
    </location>
</feature>
<dbReference type="InterPro" id="IPR053037">
    <property type="entry name" value="Pericyclase_pydY-like"/>
</dbReference>
<feature type="chain" id="PRO_5016395845" evidence="1">
    <location>
        <begin position="21"/>
        <end position="189"/>
    </location>
</feature>
<evidence type="ECO:0000313" key="2">
    <source>
        <dbReference type="EMBL" id="PWY80694.1"/>
    </source>
</evidence>
<keyword evidence="1" id="KW-0732">Signal</keyword>
<dbReference type="VEuPathDB" id="FungiDB:BO70DRAFT_362650"/>
<evidence type="ECO:0000313" key="3">
    <source>
        <dbReference type="Proteomes" id="UP000247233"/>
    </source>
</evidence>
<dbReference type="EMBL" id="MSFL01000014">
    <property type="protein sequence ID" value="PWY80694.1"/>
    <property type="molecule type" value="Genomic_DNA"/>
</dbReference>
<dbReference type="GeneID" id="37065603"/>
<accession>A0A317W299</accession>
<keyword evidence="3" id="KW-1185">Reference proteome</keyword>
<dbReference type="AlphaFoldDB" id="A0A317W299"/>
<name>A0A317W299_9EURO</name>